<dbReference type="KEGG" id="hbs:IPV69_14345"/>
<dbReference type="Proteomes" id="UP000593765">
    <property type="component" value="Chromosome"/>
</dbReference>
<dbReference type="SUPFAM" id="SSF51445">
    <property type="entry name" value="(Trans)glycosidases"/>
    <property type="match status" value="1"/>
</dbReference>
<keyword evidence="3" id="KW-0326">Glycosidase</keyword>
<keyword evidence="7" id="KW-1185">Reference proteome</keyword>
<reference evidence="6 7" key="1">
    <citation type="submission" date="2020-10" db="EMBL/GenBank/DDBJ databases">
        <title>Wide distribution of Phycisphaera-like planctomycetes from WD2101 soil group in peatlands and genome analysis of the first cultivated representative.</title>
        <authorList>
            <person name="Dedysh S.N."/>
            <person name="Beletsky A.V."/>
            <person name="Ivanova A."/>
            <person name="Kulichevskaya I.S."/>
            <person name="Suzina N.E."/>
            <person name="Philippov D.A."/>
            <person name="Rakitin A.L."/>
            <person name="Mardanov A.V."/>
            <person name="Ravin N.V."/>
        </authorList>
    </citation>
    <scope>NUCLEOTIDE SEQUENCE [LARGE SCALE GENOMIC DNA]</scope>
    <source>
        <strain evidence="6 7">M1803</strain>
    </source>
</reference>
<dbReference type="GO" id="GO:0004553">
    <property type="term" value="F:hydrolase activity, hydrolyzing O-glycosyl compounds"/>
    <property type="evidence" value="ECO:0007669"/>
    <property type="project" value="TreeGrafter"/>
</dbReference>
<feature type="compositionally biased region" description="Low complexity" evidence="4">
    <location>
        <begin position="244"/>
        <end position="260"/>
    </location>
</feature>
<evidence type="ECO:0000256" key="3">
    <source>
        <dbReference type="ARBA" id="ARBA00023295"/>
    </source>
</evidence>
<proteinExistence type="inferred from homology"/>
<comment type="similarity">
    <text evidence="1">Belongs to the glycosyl hydrolase 39 family.</text>
</comment>
<dbReference type="Gene3D" id="3.20.20.80">
    <property type="entry name" value="Glycosidases"/>
    <property type="match status" value="1"/>
</dbReference>
<feature type="compositionally biased region" description="Polar residues" evidence="4">
    <location>
        <begin position="221"/>
        <end position="242"/>
    </location>
</feature>
<feature type="domain" description="Glycosyl hydrolases family 39 N-terminal catalytic" evidence="5">
    <location>
        <begin position="7"/>
        <end position="196"/>
    </location>
</feature>
<feature type="region of interest" description="Disordered" evidence="4">
    <location>
        <begin position="207"/>
        <end position="261"/>
    </location>
</feature>
<gene>
    <name evidence="6" type="ORF">IPV69_14345</name>
</gene>
<keyword evidence="2" id="KW-0378">Hydrolase</keyword>
<evidence type="ECO:0000259" key="5">
    <source>
        <dbReference type="Pfam" id="PF01229"/>
    </source>
</evidence>
<dbReference type="InterPro" id="IPR049166">
    <property type="entry name" value="GH39_cat"/>
</dbReference>
<dbReference type="InterPro" id="IPR017853">
    <property type="entry name" value="GH"/>
</dbReference>
<dbReference type="InterPro" id="IPR051923">
    <property type="entry name" value="Glycosyl_Hydrolase_39"/>
</dbReference>
<dbReference type="RefSeq" id="WP_206290372.1">
    <property type="nucleotide sequence ID" value="NZ_CP063458.1"/>
</dbReference>
<accession>A0A7M2WPZ2</accession>
<dbReference type="Pfam" id="PF01229">
    <property type="entry name" value="Glyco_hydro_39"/>
    <property type="match status" value="2"/>
</dbReference>
<dbReference type="PANTHER" id="PTHR12631:SF10">
    <property type="entry name" value="BETA-XYLOSIDASE-LIKE PROTEIN-RELATED"/>
    <property type="match status" value="1"/>
</dbReference>
<dbReference type="PANTHER" id="PTHR12631">
    <property type="entry name" value="ALPHA-L-IDURONIDASE"/>
    <property type="match status" value="1"/>
</dbReference>
<protein>
    <recommendedName>
        <fullName evidence="5">Glycosyl hydrolases family 39 N-terminal catalytic domain-containing protein</fullName>
    </recommendedName>
</protein>
<sequence>MTQLHLDLHGATHYLNSPWSYGVNVSRASLLLSKDIQRHLHLGRDELGFRHIRFTGIFDDDMNILQPDGSYDFTMVERAFDWLMEQGFSPFIGLSGVPSALRTADAACGFDQAKWIDMARALAAFVDGRYGCDAQEWHYEVWPGADNPAVWTDSREAFFRFYDRTARAIRLVNGQLKVGGSSATDVDWTTAFIDHLAQPSEAFSGTPAVTKAAAGDDPLSRPTSVSAELESSGTSADASQTAVAEPELASESGSGASTSSVLDGQRCDFITISGLTDGTAVATTLVNRLSSVRIKLTEALGETTPLILSAWNRGGPGLSVENDRCAAGGFVADVAASTAELVSGVLYDCLSDIDQHGDANYEPFHGGRGLLTVNDVRKASFNALRLLNEHVGYKLEWRWHEPTPGLTAMVTKDYHNVIRILASYDRDGTSAAALRGGPAKFSIEGLPESVKYGQVQVLRPSAGSALEAWKESGCPMFVNRYMLDNLEAAAHPATAEVNFQDFPPRLEPGMTLQLTIPLPDDVMTMD</sequence>
<organism evidence="6 7">
    <name type="scientific">Humisphaera borealis</name>
    <dbReference type="NCBI Taxonomy" id="2807512"/>
    <lineage>
        <taxon>Bacteria</taxon>
        <taxon>Pseudomonadati</taxon>
        <taxon>Planctomycetota</taxon>
        <taxon>Phycisphaerae</taxon>
        <taxon>Tepidisphaerales</taxon>
        <taxon>Tepidisphaeraceae</taxon>
        <taxon>Humisphaera</taxon>
    </lineage>
</organism>
<dbReference type="AlphaFoldDB" id="A0A7M2WPZ2"/>
<evidence type="ECO:0000256" key="4">
    <source>
        <dbReference type="SAM" id="MobiDB-lite"/>
    </source>
</evidence>
<evidence type="ECO:0000313" key="7">
    <source>
        <dbReference type="Proteomes" id="UP000593765"/>
    </source>
</evidence>
<dbReference type="EMBL" id="CP063458">
    <property type="protein sequence ID" value="QOV87469.1"/>
    <property type="molecule type" value="Genomic_DNA"/>
</dbReference>
<name>A0A7M2WPZ2_9BACT</name>
<evidence type="ECO:0000256" key="1">
    <source>
        <dbReference type="ARBA" id="ARBA00008875"/>
    </source>
</evidence>
<feature type="domain" description="Glycosyl hydrolases family 39 N-terminal catalytic" evidence="5">
    <location>
        <begin position="284"/>
        <end position="494"/>
    </location>
</feature>
<evidence type="ECO:0000313" key="6">
    <source>
        <dbReference type="EMBL" id="QOV87469.1"/>
    </source>
</evidence>
<evidence type="ECO:0000256" key="2">
    <source>
        <dbReference type="ARBA" id="ARBA00022801"/>
    </source>
</evidence>